<feature type="transmembrane region" description="Helical" evidence="1">
    <location>
        <begin position="20"/>
        <end position="40"/>
    </location>
</feature>
<keyword evidence="1" id="KW-0812">Transmembrane</keyword>
<name>A0A6N2LKC2_SALVM</name>
<protein>
    <submittedName>
        <fullName evidence="2">Uncharacterized protein</fullName>
    </submittedName>
</protein>
<reference evidence="2" key="1">
    <citation type="submission" date="2019-03" db="EMBL/GenBank/DDBJ databases">
        <authorList>
            <person name="Mank J."/>
            <person name="Almeida P."/>
        </authorList>
    </citation>
    <scope>NUCLEOTIDE SEQUENCE</scope>
    <source>
        <strain evidence="2">78183</strain>
    </source>
</reference>
<evidence type="ECO:0000313" key="2">
    <source>
        <dbReference type="EMBL" id="VFU41404.1"/>
    </source>
</evidence>
<keyword evidence="1" id="KW-0472">Membrane</keyword>
<gene>
    <name evidence="2" type="ORF">SVIM_LOCUS243466</name>
</gene>
<sequence>MNEDSFTRCFKSNPPEPWNWNVYLFPLWCCGVVIRYGILFPVRVLELTIRVDYFSFILHSSAFSAERARQTENKNKGVNH</sequence>
<dbReference type="AlphaFoldDB" id="A0A6N2LKC2"/>
<dbReference type="EMBL" id="CAADRP010001563">
    <property type="protein sequence ID" value="VFU41404.1"/>
    <property type="molecule type" value="Genomic_DNA"/>
</dbReference>
<proteinExistence type="predicted"/>
<keyword evidence="1" id="KW-1133">Transmembrane helix</keyword>
<accession>A0A6N2LKC2</accession>
<evidence type="ECO:0000256" key="1">
    <source>
        <dbReference type="SAM" id="Phobius"/>
    </source>
</evidence>
<organism evidence="2">
    <name type="scientific">Salix viminalis</name>
    <name type="common">Common osier</name>
    <name type="synonym">Basket willow</name>
    <dbReference type="NCBI Taxonomy" id="40686"/>
    <lineage>
        <taxon>Eukaryota</taxon>
        <taxon>Viridiplantae</taxon>
        <taxon>Streptophyta</taxon>
        <taxon>Embryophyta</taxon>
        <taxon>Tracheophyta</taxon>
        <taxon>Spermatophyta</taxon>
        <taxon>Magnoliopsida</taxon>
        <taxon>eudicotyledons</taxon>
        <taxon>Gunneridae</taxon>
        <taxon>Pentapetalae</taxon>
        <taxon>rosids</taxon>
        <taxon>fabids</taxon>
        <taxon>Malpighiales</taxon>
        <taxon>Salicaceae</taxon>
        <taxon>Saliceae</taxon>
        <taxon>Salix</taxon>
    </lineage>
</organism>